<dbReference type="EnsemblMetazoa" id="ASIC009620-RA">
    <property type="protein sequence ID" value="ASIC009620-PA"/>
    <property type="gene ID" value="ASIC009620"/>
</dbReference>
<evidence type="ECO:0000313" key="3">
    <source>
        <dbReference type="EnsemblMetazoa" id="ASIC009620-PA"/>
    </source>
</evidence>
<organism evidence="2">
    <name type="scientific">Anopheles sinensis</name>
    <name type="common">Mosquito</name>
    <dbReference type="NCBI Taxonomy" id="74873"/>
    <lineage>
        <taxon>Eukaryota</taxon>
        <taxon>Metazoa</taxon>
        <taxon>Ecdysozoa</taxon>
        <taxon>Arthropoda</taxon>
        <taxon>Hexapoda</taxon>
        <taxon>Insecta</taxon>
        <taxon>Pterygota</taxon>
        <taxon>Neoptera</taxon>
        <taxon>Endopterygota</taxon>
        <taxon>Diptera</taxon>
        <taxon>Nematocera</taxon>
        <taxon>Culicoidea</taxon>
        <taxon>Culicidae</taxon>
        <taxon>Anophelinae</taxon>
        <taxon>Anopheles</taxon>
    </lineage>
</organism>
<evidence type="ECO:0000256" key="1">
    <source>
        <dbReference type="SAM" id="MobiDB-lite"/>
    </source>
</evidence>
<protein>
    <submittedName>
        <fullName evidence="2 3">Uncharacterized protein</fullName>
    </submittedName>
</protein>
<accession>A0A084VVP5</accession>
<feature type="region of interest" description="Disordered" evidence="1">
    <location>
        <begin position="65"/>
        <end position="91"/>
    </location>
</feature>
<proteinExistence type="predicted"/>
<reference evidence="3" key="2">
    <citation type="submission" date="2020-05" db="UniProtKB">
        <authorList>
            <consortium name="EnsemblMetazoa"/>
        </authorList>
    </citation>
    <scope>IDENTIFICATION</scope>
</reference>
<dbReference type="EMBL" id="ATLV01017203">
    <property type="status" value="NOT_ANNOTATED_CDS"/>
    <property type="molecule type" value="Genomic_DNA"/>
</dbReference>
<evidence type="ECO:0000313" key="2">
    <source>
        <dbReference type="EMBL" id="KFB42039.1"/>
    </source>
</evidence>
<dbReference type="VEuPathDB" id="VectorBase:ASIC009620"/>
<feature type="region of interest" description="Disordered" evidence="1">
    <location>
        <begin position="20"/>
        <end position="39"/>
    </location>
</feature>
<feature type="compositionally biased region" description="Low complexity" evidence="1">
    <location>
        <begin position="68"/>
        <end position="79"/>
    </location>
</feature>
<feature type="compositionally biased region" description="Polar residues" evidence="1">
    <location>
        <begin position="80"/>
        <end position="91"/>
    </location>
</feature>
<dbReference type="EMBL" id="KE525157">
    <property type="protein sequence ID" value="KFB42039.1"/>
    <property type="molecule type" value="Genomic_DNA"/>
</dbReference>
<name>A0A084VVP5_ANOSI</name>
<dbReference type="AlphaFoldDB" id="A0A084VVP5"/>
<dbReference type="Proteomes" id="UP000030765">
    <property type="component" value="Unassembled WGS sequence"/>
</dbReference>
<keyword evidence="4" id="KW-1185">Reference proteome</keyword>
<evidence type="ECO:0000313" key="4">
    <source>
        <dbReference type="Proteomes" id="UP000030765"/>
    </source>
</evidence>
<gene>
    <name evidence="2" type="ORF">ZHAS_00009620</name>
</gene>
<reference evidence="2 4" key="1">
    <citation type="journal article" date="2014" name="BMC Genomics">
        <title>Genome sequence of Anopheles sinensis provides insight into genetics basis of mosquito competence for malaria parasites.</title>
        <authorList>
            <person name="Zhou D."/>
            <person name="Zhang D."/>
            <person name="Ding G."/>
            <person name="Shi L."/>
            <person name="Hou Q."/>
            <person name="Ye Y."/>
            <person name="Xu Y."/>
            <person name="Zhou H."/>
            <person name="Xiong C."/>
            <person name="Li S."/>
            <person name="Yu J."/>
            <person name="Hong S."/>
            <person name="Yu X."/>
            <person name="Zou P."/>
            <person name="Chen C."/>
            <person name="Chang X."/>
            <person name="Wang W."/>
            <person name="Lv Y."/>
            <person name="Sun Y."/>
            <person name="Ma L."/>
            <person name="Shen B."/>
            <person name="Zhu C."/>
        </authorList>
    </citation>
    <scope>NUCLEOTIDE SEQUENCE [LARGE SCALE GENOMIC DNA]</scope>
</reference>
<sequence>MSRRRCRRCAGNGGDRFLSSLLGPPLAEPPAPANPSRSGGLSWWLRACHAVHRLHGIEVIRIHRPVLPGGTTPTNKTTNRYPTATAASVSC</sequence>